<dbReference type="EMBL" id="JBDXSU010000012">
    <property type="protein sequence ID" value="MFB5191643.1"/>
    <property type="molecule type" value="Genomic_DNA"/>
</dbReference>
<dbReference type="Proteomes" id="UP001579974">
    <property type="component" value="Unassembled WGS sequence"/>
</dbReference>
<keyword evidence="1" id="KW-0472">Membrane</keyword>
<proteinExistence type="predicted"/>
<accession>A0ABV5AHL8</accession>
<comment type="caution">
    <text evidence="2">The sequence shown here is derived from an EMBL/GenBank/DDBJ whole genome shotgun (WGS) entry which is preliminary data.</text>
</comment>
<dbReference type="InterPro" id="IPR048147">
    <property type="entry name" value="CBO0543-like"/>
</dbReference>
<dbReference type="RefSeq" id="WP_368780973.1">
    <property type="nucleotide sequence ID" value="NZ_CP162940.1"/>
</dbReference>
<evidence type="ECO:0000256" key="1">
    <source>
        <dbReference type="SAM" id="Phobius"/>
    </source>
</evidence>
<keyword evidence="1" id="KW-1133">Transmembrane helix</keyword>
<evidence type="ECO:0000313" key="2">
    <source>
        <dbReference type="EMBL" id="MFB5191643.1"/>
    </source>
</evidence>
<keyword evidence="3" id="KW-1185">Reference proteome</keyword>
<feature type="transmembrane region" description="Helical" evidence="1">
    <location>
        <begin position="13"/>
        <end position="31"/>
    </location>
</feature>
<feature type="transmembrane region" description="Helical" evidence="1">
    <location>
        <begin position="71"/>
        <end position="93"/>
    </location>
</feature>
<feature type="transmembrane region" description="Helical" evidence="1">
    <location>
        <begin position="137"/>
        <end position="159"/>
    </location>
</feature>
<feature type="transmembrane region" description="Helical" evidence="1">
    <location>
        <begin position="105"/>
        <end position="131"/>
    </location>
</feature>
<sequence>MHYWSLYSGPGTWQFWFNCFILIAPLTVLYVQLDRRKALLIGFYGFNVHIWFGLIDAFGSGRALWTYPYKIFPFLPISFALDVSLVPVVYMLVYQWTINHEKNYYLYATLTSAAFAFVLKPVFSVLQLFHLYRWMNYFYLFLGYVVVMLVSKLITDLFLHFEHDARNTRPGRTVQRFDHVRRGRGSRLRAK</sequence>
<keyword evidence="1" id="KW-0812">Transmembrane</keyword>
<organism evidence="2 3">
    <name type="scientific">Alicyclobacillus fastidiosus</name>
    <dbReference type="NCBI Taxonomy" id="392011"/>
    <lineage>
        <taxon>Bacteria</taxon>
        <taxon>Bacillati</taxon>
        <taxon>Bacillota</taxon>
        <taxon>Bacilli</taxon>
        <taxon>Bacillales</taxon>
        <taxon>Alicyclobacillaceae</taxon>
        <taxon>Alicyclobacillus</taxon>
    </lineage>
</organism>
<reference evidence="2 3" key="1">
    <citation type="journal article" date="2024" name="Int. J. Mol. Sci.">
        <title>Exploration of Alicyclobacillus spp. Genome in Search of Antibiotic Resistance.</title>
        <authorList>
            <person name="Bucka-Kolendo J."/>
            <person name="Kiousi D.E."/>
            <person name="Dekowska A."/>
            <person name="Mikolajczuk-Szczyrba A."/>
            <person name="Karadedos D.M."/>
            <person name="Michael P."/>
            <person name="Galanis A."/>
            <person name="Sokolowska B."/>
        </authorList>
    </citation>
    <scope>NUCLEOTIDE SEQUENCE [LARGE SCALE GENOMIC DNA]</scope>
    <source>
        <strain evidence="2 3">KKP 3000</strain>
    </source>
</reference>
<protein>
    <submittedName>
        <fullName evidence="2">CBO0543 family protein</fullName>
    </submittedName>
</protein>
<evidence type="ECO:0000313" key="3">
    <source>
        <dbReference type="Proteomes" id="UP001579974"/>
    </source>
</evidence>
<gene>
    <name evidence="2" type="ORF">KKP3000_000419</name>
</gene>
<name>A0ABV5AHL8_9BACL</name>
<dbReference type="NCBIfam" id="NF041644">
    <property type="entry name" value="CBO0543_fam"/>
    <property type="match status" value="1"/>
</dbReference>
<feature type="transmembrane region" description="Helical" evidence="1">
    <location>
        <begin position="38"/>
        <end position="59"/>
    </location>
</feature>